<dbReference type="InterPro" id="IPR006260">
    <property type="entry name" value="TonB/TolA_C"/>
</dbReference>
<dbReference type="SUPFAM" id="SSF74653">
    <property type="entry name" value="TolA/TonB C-terminal domain"/>
    <property type="match status" value="1"/>
</dbReference>
<evidence type="ECO:0000256" key="9">
    <source>
        <dbReference type="ARBA" id="ARBA00023136"/>
    </source>
</evidence>
<evidence type="ECO:0000256" key="8">
    <source>
        <dbReference type="ARBA" id="ARBA00022989"/>
    </source>
</evidence>
<keyword evidence="7" id="KW-0653">Protein transport</keyword>
<dbReference type="SUPFAM" id="SSF82185">
    <property type="entry name" value="Histone H3 K4-specific methyltransferase SET7/9 N-terminal domain"/>
    <property type="match status" value="1"/>
</dbReference>
<keyword evidence="9" id="KW-0472">Membrane</keyword>
<feature type="signal peptide" evidence="10">
    <location>
        <begin position="1"/>
        <end position="18"/>
    </location>
</feature>
<accession>A0ABX6TH77</accession>
<feature type="domain" description="TonB C-terminal" evidence="11">
    <location>
        <begin position="199"/>
        <end position="289"/>
    </location>
</feature>
<dbReference type="InterPro" id="IPR037682">
    <property type="entry name" value="TonB_C"/>
</dbReference>
<sequence>MKRTLIIVLSFISLNVFAQKSDTLITYSFGDYTKAVAKTGETYKVYRKDSVWIKTTFNAKHAIVKTETFTDKKLKTLNGEYQEYNNEKVSLKGFYLDNKKTGLWTSFDLDGKPKESKVYQEDRLNGAYTTYWKNGATKISGNYNNGKKLGEWKILYENGNLALKEEYDSKNKVTDSAYLDIDGKPVAKADVSTEPSFPGGMKQFYVYLSKNIRYPVEDHRAKTQGKVYLSFTVNKTGAIEDIKIISSPSVSLSEEAIRVTQQSPNWIPGTLFGNPIAVSYNINVYFTLR</sequence>
<evidence type="ECO:0000313" key="13">
    <source>
        <dbReference type="Proteomes" id="UP000516439"/>
    </source>
</evidence>
<feature type="chain" id="PRO_5046995136" evidence="10">
    <location>
        <begin position="19"/>
        <end position="289"/>
    </location>
</feature>
<keyword evidence="10" id="KW-0732">Signal</keyword>
<dbReference type="Pfam" id="PF03544">
    <property type="entry name" value="TonB_C"/>
    <property type="match status" value="1"/>
</dbReference>
<evidence type="ECO:0000256" key="10">
    <source>
        <dbReference type="SAM" id="SignalP"/>
    </source>
</evidence>
<keyword evidence="4" id="KW-1003">Cell membrane</keyword>
<keyword evidence="13" id="KW-1185">Reference proteome</keyword>
<dbReference type="RefSeq" id="WP_190326877.1">
    <property type="nucleotide sequence ID" value="NZ_CP061171.1"/>
</dbReference>
<dbReference type="InterPro" id="IPR051045">
    <property type="entry name" value="TonB-dependent_transducer"/>
</dbReference>
<keyword evidence="3" id="KW-0813">Transport</keyword>
<evidence type="ECO:0000256" key="7">
    <source>
        <dbReference type="ARBA" id="ARBA00022927"/>
    </source>
</evidence>
<evidence type="ECO:0000313" key="12">
    <source>
        <dbReference type="EMBL" id="QNR83979.1"/>
    </source>
</evidence>
<evidence type="ECO:0000256" key="2">
    <source>
        <dbReference type="ARBA" id="ARBA00006555"/>
    </source>
</evidence>
<dbReference type="PROSITE" id="PS52015">
    <property type="entry name" value="TONB_CTD"/>
    <property type="match status" value="1"/>
</dbReference>
<evidence type="ECO:0000259" key="11">
    <source>
        <dbReference type="PROSITE" id="PS52015"/>
    </source>
</evidence>
<evidence type="ECO:0000256" key="5">
    <source>
        <dbReference type="ARBA" id="ARBA00022519"/>
    </source>
</evidence>
<evidence type="ECO:0000256" key="3">
    <source>
        <dbReference type="ARBA" id="ARBA00022448"/>
    </source>
</evidence>
<dbReference type="Gene3D" id="3.90.930.1">
    <property type="match status" value="1"/>
</dbReference>
<organism evidence="12 13">
    <name type="scientific">Pedobacter riviphilus</name>
    <dbReference type="NCBI Taxonomy" id="2766984"/>
    <lineage>
        <taxon>Bacteria</taxon>
        <taxon>Pseudomonadati</taxon>
        <taxon>Bacteroidota</taxon>
        <taxon>Sphingobacteriia</taxon>
        <taxon>Sphingobacteriales</taxon>
        <taxon>Sphingobacteriaceae</taxon>
        <taxon>Pedobacter</taxon>
    </lineage>
</organism>
<dbReference type="PANTHER" id="PTHR33446">
    <property type="entry name" value="PROTEIN TONB-RELATED"/>
    <property type="match status" value="1"/>
</dbReference>
<protein>
    <submittedName>
        <fullName evidence="12">TonB family protein</fullName>
    </submittedName>
</protein>
<name>A0ABX6TH77_9SPHI</name>
<dbReference type="PANTHER" id="PTHR33446:SF2">
    <property type="entry name" value="PROTEIN TONB"/>
    <property type="match status" value="1"/>
</dbReference>
<dbReference type="NCBIfam" id="TIGR01352">
    <property type="entry name" value="tonB_Cterm"/>
    <property type="match status" value="1"/>
</dbReference>
<keyword evidence="6" id="KW-0812">Transmembrane</keyword>
<evidence type="ECO:0000256" key="6">
    <source>
        <dbReference type="ARBA" id="ARBA00022692"/>
    </source>
</evidence>
<proteinExistence type="inferred from homology"/>
<evidence type="ECO:0000256" key="1">
    <source>
        <dbReference type="ARBA" id="ARBA00004383"/>
    </source>
</evidence>
<comment type="similarity">
    <text evidence="2">Belongs to the TonB family.</text>
</comment>
<dbReference type="Proteomes" id="UP000516439">
    <property type="component" value="Chromosome"/>
</dbReference>
<comment type="subcellular location">
    <subcellularLocation>
        <location evidence="1">Cell inner membrane</location>
        <topology evidence="1">Single-pass membrane protein</topology>
        <orientation evidence="1">Periplasmic side</orientation>
    </subcellularLocation>
</comment>
<keyword evidence="5" id="KW-0997">Cell inner membrane</keyword>
<evidence type="ECO:0000256" key="4">
    <source>
        <dbReference type="ARBA" id="ARBA00022475"/>
    </source>
</evidence>
<dbReference type="EMBL" id="CP061171">
    <property type="protein sequence ID" value="QNR83979.1"/>
    <property type="molecule type" value="Genomic_DNA"/>
</dbReference>
<gene>
    <name evidence="12" type="ORF">H9N25_18935</name>
</gene>
<reference evidence="12 13" key="1">
    <citation type="submission" date="2020-09" db="EMBL/GenBank/DDBJ databases">
        <title>Pedobacter sp. SW-16 isolated from soil near Yeocheon.</title>
        <authorList>
            <person name="Im H.S."/>
            <person name="Joung Y."/>
            <person name="Lee S.-S."/>
        </authorList>
    </citation>
    <scope>NUCLEOTIDE SEQUENCE [LARGE SCALE GENOMIC DNA]</scope>
    <source>
        <strain evidence="12 13">SW-16</strain>
    </source>
</reference>
<dbReference type="Gene3D" id="3.30.1150.10">
    <property type="match status" value="1"/>
</dbReference>
<keyword evidence="8" id="KW-1133">Transmembrane helix</keyword>